<evidence type="ECO:0000313" key="4">
    <source>
        <dbReference type="Proteomes" id="UP000037962"/>
    </source>
</evidence>
<gene>
    <name evidence="1" type="ORF">AN908_08025</name>
    <name evidence="2" type="ORF">AN912_11760</name>
</gene>
<evidence type="ECO:0000313" key="3">
    <source>
        <dbReference type="Proteomes" id="UP000037843"/>
    </source>
</evidence>
<protein>
    <submittedName>
        <fullName evidence="1">Uncharacterized protein</fullName>
    </submittedName>
</protein>
<comment type="caution">
    <text evidence="1">The sequence shown here is derived from an EMBL/GenBank/DDBJ whole genome shotgun (WGS) entry which is preliminary data.</text>
</comment>
<dbReference type="AlphaFoldDB" id="A0A7V8LRE2"/>
<organism evidence="1 3">
    <name type="scientific">Mycobacteroides immunogenum</name>
    <dbReference type="NCBI Taxonomy" id="83262"/>
    <lineage>
        <taxon>Bacteria</taxon>
        <taxon>Bacillati</taxon>
        <taxon>Actinomycetota</taxon>
        <taxon>Actinomycetes</taxon>
        <taxon>Mycobacteriales</taxon>
        <taxon>Mycobacteriaceae</taxon>
        <taxon>Mycobacteroides</taxon>
    </lineage>
</organism>
<evidence type="ECO:0000313" key="1">
    <source>
        <dbReference type="EMBL" id="KPG14468.1"/>
    </source>
</evidence>
<name>A0A7V8LRE2_9MYCO</name>
<accession>A0A7V8LRE2</accession>
<dbReference type="EMBL" id="LJFS01000012">
    <property type="protein sequence ID" value="KPG34024.1"/>
    <property type="molecule type" value="Genomic_DNA"/>
</dbReference>
<keyword evidence="4" id="KW-1185">Reference proteome</keyword>
<proteinExistence type="predicted"/>
<dbReference type="KEGG" id="miz:BAB75_19380"/>
<dbReference type="EMBL" id="LJFO01000003">
    <property type="protein sequence ID" value="KPG14468.1"/>
    <property type="molecule type" value="Genomic_DNA"/>
</dbReference>
<evidence type="ECO:0000313" key="2">
    <source>
        <dbReference type="EMBL" id="KPG34024.1"/>
    </source>
</evidence>
<dbReference type="Proteomes" id="UP000037962">
    <property type="component" value="Unassembled WGS sequence"/>
</dbReference>
<dbReference type="Proteomes" id="UP000037843">
    <property type="component" value="Unassembled WGS sequence"/>
</dbReference>
<sequence>MFAIGGVNKGVRGCEWESASNTEIWNLNLLVSNVAIQRMWDKGEKKISVAGVDASLHQEPDMCIVSLPAQRSTVSVNIGAGTGKGGIDLCAKAMEIATATVPKIPK</sequence>
<reference evidence="3 4" key="1">
    <citation type="submission" date="2015-09" db="EMBL/GenBank/DDBJ databases">
        <title>Genome Sequences of Mycobacterium immunogenum Isolates, Recuperated from a Chloraminated Drinking Water Distribution System Simulator Subjected to Episodes of Nitrification.</title>
        <authorList>
            <person name="Gomez-Alvarez V."/>
            <person name="Revetta R.P."/>
        </authorList>
    </citation>
    <scope>NUCLEOTIDE SEQUENCE [LARGE SCALE GENOMIC DNA]</scope>
    <source>
        <strain evidence="1 3">H008</strain>
        <strain evidence="2 4">H076</strain>
    </source>
</reference>